<evidence type="ECO:0000256" key="7">
    <source>
        <dbReference type="ARBA" id="ARBA00023150"/>
    </source>
</evidence>
<dbReference type="GO" id="GO:0005737">
    <property type="term" value="C:cytoplasm"/>
    <property type="evidence" value="ECO:0007669"/>
    <property type="project" value="UniProtKB-SubCell"/>
</dbReference>
<comment type="subunit">
    <text evidence="8">Monomer.</text>
</comment>
<evidence type="ECO:0000313" key="11">
    <source>
        <dbReference type="EMBL" id="BAF87709.1"/>
    </source>
</evidence>
<evidence type="ECO:0000313" key="12">
    <source>
        <dbReference type="Proteomes" id="UP000000270"/>
    </source>
</evidence>
<comment type="cofactor">
    <cofactor evidence="8">
        <name>Mg(2+)</name>
        <dbReference type="ChEBI" id="CHEBI:18420"/>
    </cofactor>
</comment>
<dbReference type="GO" id="GO:1902758">
    <property type="term" value="P:bis(molybdopterin guanine dinucleotide)molybdenum biosynthetic process"/>
    <property type="evidence" value="ECO:0007669"/>
    <property type="project" value="TreeGrafter"/>
</dbReference>
<keyword evidence="3 8" id="KW-0479">Metal-binding</keyword>
<dbReference type="Gene3D" id="3.90.550.10">
    <property type="entry name" value="Spore Coat Polysaccharide Biosynthesis Protein SpsA, Chain A"/>
    <property type="match status" value="1"/>
</dbReference>
<dbReference type="GO" id="GO:0061603">
    <property type="term" value="F:molybdenum cofactor guanylyltransferase activity"/>
    <property type="evidence" value="ECO:0007669"/>
    <property type="project" value="UniProtKB-EC"/>
</dbReference>
<evidence type="ECO:0000256" key="5">
    <source>
        <dbReference type="ARBA" id="ARBA00022842"/>
    </source>
</evidence>
<feature type="binding site" evidence="8">
    <location>
        <position position="111"/>
    </location>
    <ligand>
        <name>Mg(2+)</name>
        <dbReference type="ChEBI" id="CHEBI:18420"/>
    </ligand>
</feature>
<dbReference type="RefSeq" id="WP_012170239.1">
    <property type="nucleotide sequence ID" value="NC_009937.1"/>
</dbReference>
<feature type="region of interest" description="Disordered" evidence="9">
    <location>
        <begin position="190"/>
        <end position="209"/>
    </location>
</feature>
<keyword evidence="12" id="KW-1185">Reference proteome</keyword>
<dbReference type="EMBL" id="AP009384">
    <property type="protein sequence ID" value="BAF87709.1"/>
    <property type="molecule type" value="Genomic_DNA"/>
</dbReference>
<dbReference type="SUPFAM" id="SSF53448">
    <property type="entry name" value="Nucleotide-diphospho-sugar transferases"/>
    <property type="match status" value="1"/>
</dbReference>
<keyword evidence="5 8" id="KW-0460">Magnesium</keyword>
<evidence type="ECO:0000259" key="10">
    <source>
        <dbReference type="Pfam" id="PF12804"/>
    </source>
</evidence>
<dbReference type="InterPro" id="IPR029044">
    <property type="entry name" value="Nucleotide-diphossugar_trans"/>
</dbReference>
<comment type="caution">
    <text evidence="8">Lacks conserved residue(s) required for the propagation of feature annotation.</text>
</comment>
<reference evidence="11 12" key="5">
    <citation type="journal article" date="2010" name="Appl. Environ. Microbiol.">
        <title>phrR-like gene praR of Azorhizobium caulinodans ORS571 is essential for symbiosis with Sesbania rostrata and is involved in expression of reb genes.</title>
        <authorList>
            <person name="Akiba N."/>
            <person name="Aono T."/>
            <person name="Toyazaki H."/>
            <person name="Sato S."/>
            <person name="Oyaizu H."/>
        </authorList>
    </citation>
    <scope>NUCLEOTIDE SEQUENCE [LARGE SCALE GENOMIC DNA]</scope>
    <source>
        <strain evidence="12">ATCC 43989 / DSM 5975 / JCM 20966 / LMG 6465 / NBRC 14845 / NCIMB 13405 / ORS 571</strain>
    </source>
</reference>
<evidence type="ECO:0000256" key="1">
    <source>
        <dbReference type="ARBA" id="ARBA00022490"/>
    </source>
</evidence>
<keyword evidence="4 8" id="KW-0547">Nucleotide-binding</keyword>
<evidence type="ECO:0000256" key="8">
    <source>
        <dbReference type="HAMAP-Rule" id="MF_00316"/>
    </source>
</evidence>
<dbReference type="InterPro" id="IPR013482">
    <property type="entry name" value="Molybde_CF_guanTrfase"/>
</dbReference>
<organism evidence="11 12">
    <name type="scientific">Azorhizobium caulinodans (strain ATCC 43989 / DSM 5975 / JCM 20966 / LMG 6465 / NBRC 14845 / NCIMB 13405 / ORS 571)</name>
    <dbReference type="NCBI Taxonomy" id="438753"/>
    <lineage>
        <taxon>Bacteria</taxon>
        <taxon>Pseudomonadati</taxon>
        <taxon>Pseudomonadota</taxon>
        <taxon>Alphaproteobacteria</taxon>
        <taxon>Hyphomicrobiales</taxon>
        <taxon>Xanthobacteraceae</taxon>
        <taxon>Azorhizobium</taxon>
    </lineage>
</organism>
<comment type="subcellular location">
    <subcellularLocation>
        <location evidence="8">Cytoplasm</location>
    </subcellularLocation>
</comment>
<feature type="binding site" evidence="8">
    <location>
        <begin position="17"/>
        <end position="19"/>
    </location>
    <ligand>
        <name>GTP</name>
        <dbReference type="ChEBI" id="CHEBI:37565"/>
    </ligand>
</feature>
<feature type="binding site" evidence="8">
    <location>
        <position position="30"/>
    </location>
    <ligand>
        <name>GTP</name>
        <dbReference type="ChEBI" id="CHEBI:37565"/>
    </ligand>
</feature>
<evidence type="ECO:0000256" key="4">
    <source>
        <dbReference type="ARBA" id="ARBA00022741"/>
    </source>
</evidence>
<proteinExistence type="inferred from homology"/>
<dbReference type="GO" id="GO:0005525">
    <property type="term" value="F:GTP binding"/>
    <property type="evidence" value="ECO:0007669"/>
    <property type="project" value="UniProtKB-UniRule"/>
</dbReference>
<evidence type="ECO:0000256" key="6">
    <source>
        <dbReference type="ARBA" id="ARBA00023134"/>
    </source>
</evidence>
<reference evidence="11 12" key="1">
    <citation type="journal article" date="2007" name="Appl. Environ. Microbiol.">
        <title>Rhizobial factors required for stem nodule maturation and maintenance in Sesbania rostrata-Azorhizobium caulinodans ORS571 symbiosis.</title>
        <authorList>
            <person name="Suzuki S."/>
            <person name="Aono T."/>
            <person name="Lee KB."/>
            <person name="Suzuki T."/>
            <person name="Liu CT."/>
            <person name="Miwa H."/>
            <person name="Wakao S."/>
            <person name="Iki T."/>
            <person name="Oyaizu H."/>
        </authorList>
    </citation>
    <scope>NUCLEOTIDE SEQUENCE [LARGE SCALE GENOMIC DNA]</scope>
    <source>
        <strain evidence="12">ATCC 43989 / DSM 5975 / JCM 20966 / LMG 6465 / NBRC 14845 / NCIMB 13405 / ORS 571</strain>
    </source>
</reference>
<dbReference type="NCBIfam" id="TIGR02665">
    <property type="entry name" value="molyb_mobA"/>
    <property type="match status" value="1"/>
</dbReference>
<reference evidence="11 12" key="6">
    <citation type="journal article" date="2011" name="Appl. Environ. Microbiol.">
        <title>Involvement of the azorhizobial chromosome partition gene (parA) in the onset of bacteroid differentiation during Sesbania rostrata stem nodule development.</title>
        <authorList>
            <person name="Liu CT."/>
            <person name="Lee KB."/>
            <person name="Wang YS."/>
            <person name="Peng MH."/>
            <person name="Lee KT."/>
            <person name="Suzuki S."/>
            <person name="Suzuki T."/>
            <person name="Oyaizu H."/>
        </authorList>
    </citation>
    <scope>NUCLEOTIDE SEQUENCE [LARGE SCALE GENOMIC DNA]</scope>
    <source>
        <strain evidence="12">ATCC 43989 / DSM 5975 / JCM 20966 / LMG 6465 / NBRC 14845 / NCIMB 13405 / ORS 571</strain>
    </source>
</reference>
<comment type="domain">
    <text evidence="8">The N-terminal domain determines nucleotide recognition and specific binding, while the C-terminal domain determines the specific binding to the target protein.</text>
</comment>
<reference evidence="11 12" key="4">
    <citation type="journal article" date="2009" name="Appl. Environ. Microbiol.">
        <title>Comparative genome-wide transcriptional profiling of Azorhizobium caulinodans ORS571 grown under free-living and symbiotic conditions.</title>
        <authorList>
            <person name="Tsukada S."/>
            <person name="Aono T."/>
            <person name="Akiba N."/>
            <person name="Lee KB."/>
            <person name="Liu CT."/>
            <person name="Toyazaki H."/>
            <person name="Oyaizu H."/>
        </authorList>
    </citation>
    <scope>NUCLEOTIDE SEQUENCE [LARGE SCALE GENOMIC DNA]</scope>
    <source>
        <strain evidence="12">ATCC 43989 / DSM 5975 / JCM 20966 / LMG 6465 / NBRC 14845 / NCIMB 13405 / ORS 571</strain>
    </source>
</reference>
<keyword evidence="7 8" id="KW-0501">Molybdenum cofactor biosynthesis</keyword>
<dbReference type="InterPro" id="IPR025877">
    <property type="entry name" value="MobA-like_NTP_Trfase"/>
</dbReference>
<name>A8I4B2_AZOC5</name>
<comment type="function">
    <text evidence="8">Transfers a GMP moiety from GTP to Mo-molybdopterin (Mo-MPT) cofactor (Moco or molybdenum cofactor) to form Mo-molybdopterin guanine dinucleotide (Mo-MGD) cofactor.</text>
</comment>
<dbReference type="HOGENOM" id="CLU_055597_5_0_5"/>
<evidence type="ECO:0000256" key="3">
    <source>
        <dbReference type="ARBA" id="ARBA00022723"/>
    </source>
</evidence>
<comment type="catalytic activity">
    <reaction evidence="8">
        <text>Mo-molybdopterin + GTP + H(+) = Mo-molybdopterin guanine dinucleotide + diphosphate</text>
        <dbReference type="Rhea" id="RHEA:34243"/>
        <dbReference type="ChEBI" id="CHEBI:15378"/>
        <dbReference type="ChEBI" id="CHEBI:33019"/>
        <dbReference type="ChEBI" id="CHEBI:37565"/>
        <dbReference type="ChEBI" id="CHEBI:71302"/>
        <dbReference type="ChEBI" id="CHEBI:71310"/>
        <dbReference type="EC" id="2.7.7.77"/>
    </reaction>
</comment>
<dbReference type="PANTHER" id="PTHR19136">
    <property type="entry name" value="MOLYBDENUM COFACTOR GUANYLYLTRANSFERASE"/>
    <property type="match status" value="1"/>
</dbReference>
<evidence type="ECO:0000256" key="9">
    <source>
        <dbReference type="SAM" id="MobiDB-lite"/>
    </source>
</evidence>
<comment type="similarity">
    <text evidence="8">Belongs to the MobA family.</text>
</comment>
<dbReference type="KEGG" id="azc:AZC_1711"/>
<dbReference type="GO" id="GO:0046872">
    <property type="term" value="F:metal ion binding"/>
    <property type="evidence" value="ECO:0007669"/>
    <property type="project" value="UniProtKB-KW"/>
</dbReference>
<dbReference type="eggNOG" id="COG0746">
    <property type="taxonomic scope" value="Bacteria"/>
</dbReference>
<keyword evidence="1 8" id="KW-0963">Cytoplasm</keyword>
<feature type="domain" description="MobA-like NTP transferase" evidence="10">
    <location>
        <begin position="14"/>
        <end position="171"/>
    </location>
</feature>
<reference evidence="12" key="2">
    <citation type="submission" date="2007-04" db="EMBL/GenBank/DDBJ databases">
        <title>Complete genome sequence of the nitrogen-fixing bacterium Azorhizobium caulinodans ORS571.</title>
        <authorList>
            <person name="Lee K.B."/>
            <person name="Backer P.D."/>
            <person name="Aono T."/>
            <person name="Liu C.T."/>
            <person name="Suzuki S."/>
            <person name="Suzuki T."/>
            <person name="Kaneko T."/>
            <person name="Yamada M."/>
            <person name="Tabata S."/>
            <person name="Kupfer D.M."/>
            <person name="Najar F.Z."/>
            <person name="Wiley G.B."/>
            <person name="Roe B."/>
            <person name="Binnewies T."/>
            <person name="Ussery D."/>
            <person name="Vereecke D."/>
            <person name="Gevers D."/>
            <person name="Holsters M."/>
            <person name="Oyaizu H."/>
        </authorList>
    </citation>
    <scope>NUCLEOTIDE SEQUENCE [LARGE SCALE GENOMIC DNA]</scope>
    <source>
        <strain evidence="12">ATCC 43989 / DSM 5975 / JCM 20966 / LMG 6465 / NBRC 14845 / NCIMB 13405 / ORS 571</strain>
    </source>
</reference>
<evidence type="ECO:0000256" key="2">
    <source>
        <dbReference type="ARBA" id="ARBA00022679"/>
    </source>
</evidence>
<reference evidence="11 12" key="3">
    <citation type="journal article" date="2008" name="BMC Genomics">
        <title>The genome of the versatile nitrogen fixer Azorhizobium caulinodans ORS571.</title>
        <authorList>
            <person name="Lee KB."/>
            <person name="Backer P.D."/>
            <person name="Aono T."/>
            <person name="Liu CT."/>
            <person name="Suzuki S."/>
            <person name="Suzuki T."/>
            <person name="Kaneko T."/>
            <person name="Yamada M."/>
            <person name="Tabata S."/>
            <person name="Kupfer D.M."/>
            <person name="Najar F.Z."/>
            <person name="Wiley G.B."/>
            <person name="Roe B."/>
            <person name="Binnewies T.T."/>
            <person name="Ussery D.W."/>
            <person name="D'Haeze W."/>
            <person name="Herder J.D."/>
            <person name="Gevers D."/>
            <person name="Vereecke D."/>
            <person name="Holsters M."/>
            <person name="Oyaizu H."/>
        </authorList>
    </citation>
    <scope>NUCLEOTIDE SEQUENCE [LARGE SCALE GENOMIC DNA]</scope>
    <source>
        <strain evidence="12">ATCC 43989 / DSM 5975 / JCM 20966 / LMG 6465 / NBRC 14845 / NCIMB 13405 / ORS 571</strain>
    </source>
</reference>
<dbReference type="EC" id="2.7.7.77" evidence="8"/>
<gene>
    <name evidence="8" type="primary">mobA</name>
    <name evidence="11" type="ordered locus">AZC_1711</name>
</gene>
<dbReference type="HAMAP" id="MF_00316">
    <property type="entry name" value="MobA"/>
    <property type="match status" value="1"/>
</dbReference>
<dbReference type="Proteomes" id="UP000000270">
    <property type="component" value="Chromosome"/>
</dbReference>
<keyword evidence="2 8" id="KW-0808">Transferase</keyword>
<sequence length="209" mass="21895">MTALPLPPRPRIFGLILAGGLARRMGGVDKALVTFEGRPLLTHVAERLAPQVEGVLLSANGPPERFAAFGLQVLPDPLPDHPGPLAGVLAGLEDLAAEEPEVEWMVSAPVDTPRLPADLVTRLLAAGGADGPHLAHAASGGRTHPVVALWPVALRHALRAYLEAGERRVGQFLSAHAAACVPWPTEPHDPFANLNAPEDLARQTGSNSA</sequence>
<dbReference type="Pfam" id="PF12804">
    <property type="entry name" value="NTP_transf_3"/>
    <property type="match status" value="1"/>
</dbReference>
<dbReference type="STRING" id="438753.AZC_1711"/>
<feature type="binding site" evidence="8">
    <location>
        <position position="76"/>
    </location>
    <ligand>
        <name>GTP</name>
        <dbReference type="ChEBI" id="CHEBI:37565"/>
    </ligand>
</feature>
<protein>
    <recommendedName>
        <fullName evidence="8">Molybdenum cofactor guanylyltransferase</fullName>
        <shortName evidence="8">MoCo guanylyltransferase</shortName>
        <ecNumber evidence="8">2.7.7.77</ecNumber>
    </recommendedName>
    <alternativeName>
        <fullName evidence="8">GTP:molybdopterin guanylyltransferase</fullName>
    </alternativeName>
    <alternativeName>
        <fullName evidence="8">Mo-MPT guanylyltransferase</fullName>
    </alternativeName>
    <alternativeName>
        <fullName evidence="8">Molybdopterin guanylyltransferase</fullName>
    </alternativeName>
    <alternativeName>
        <fullName evidence="8">Molybdopterin-guanine dinucleotide synthase</fullName>
        <shortName evidence="8">MGD synthase</shortName>
    </alternativeName>
</protein>
<dbReference type="AlphaFoldDB" id="A8I4B2"/>
<feature type="binding site" evidence="8">
    <location>
        <position position="111"/>
    </location>
    <ligand>
        <name>GTP</name>
        <dbReference type="ChEBI" id="CHEBI:37565"/>
    </ligand>
</feature>
<dbReference type="CDD" id="cd02503">
    <property type="entry name" value="MobA"/>
    <property type="match status" value="1"/>
</dbReference>
<accession>A8I4B2</accession>
<keyword evidence="6 8" id="KW-0342">GTP-binding</keyword>
<dbReference type="PANTHER" id="PTHR19136:SF81">
    <property type="entry name" value="MOLYBDENUM COFACTOR GUANYLYLTRANSFERASE"/>
    <property type="match status" value="1"/>
</dbReference>